<dbReference type="SUPFAM" id="SSF46955">
    <property type="entry name" value="Putative DNA-binding domain"/>
    <property type="match status" value="1"/>
</dbReference>
<feature type="compositionally biased region" description="Polar residues" evidence="3">
    <location>
        <begin position="73"/>
        <end position="83"/>
    </location>
</feature>
<keyword evidence="2" id="KW-0175">Coiled coil</keyword>
<dbReference type="Proteomes" id="UP000184123">
    <property type="component" value="Unassembled WGS sequence"/>
</dbReference>
<dbReference type="InterPro" id="IPR000551">
    <property type="entry name" value="MerR-type_HTH_dom"/>
</dbReference>
<feature type="compositionally biased region" description="Basic and acidic residues" evidence="3">
    <location>
        <begin position="46"/>
        <end position="60"/>
    </location>
</feature>
<protein>
    <submittedName>
        <fullName evidence="5">DNA-binding transcriptional regulator, MerR family</fullName>
    </submittedName>
</protein>
<dbReference type="GO" id="GO:0003700">
    <property type="term" value="F:DNA-binding transcription factor activity"/>
    <property type="evidence" value="ECO:0007669"/>
    <property type="project" value="InterPro"/>
</dbReference>
<evidence type="ECO:0000256" key="1">
    <source>
        <dbReference type="ARBA" id="ARBA00023125"/>
    </source>
</evidence>
<feature type="region of interest" description="Disordered" evidence="3">
    <location>
        <begin position="46"/>
        <end position="83"/>
    </location>
</feature>
<dbReference type="PANTHER" id="PTHR30204:SF58">
    <property type="entry name" value="HTH-TYPE TRANSCRIPTIONAL REGULATOR YFMP"/>
    <property type="match status" value="1"/>
</dbReference>
<feature type="region of interest" description="Disordered" evidence="3">
    <location>
        <begin position="1"/>
        <end position="21"/>
    </location>
</feature>
<evidence type="ECO:0000259" key="4">
    <source>
        <dbReference type="PROSITE" id="PS50937"/>
    </source>
</evidence>
<dbReference type="PANTHER" id="PTHR30204">
    <property type="entry name" value="REDOX-CYCLING DRUG-SENSING TRANSCRIPTIONAL ACTIVATOR SOXR"/>
    <property type="match status" value="1"/>
</dbReference>
<dbReference type="InterPro" id="IPR009061">
    <property type="entry name" value="DNA-bd_dom_put_sf"/>
</dbReference>
<evidence type="ECO:0000256" key="2">
    <source>
        <dbReference type="SAM" id="Coils"/>
    </source>
</evidence>
<dbReference type="PROSITE" id="PS50937">
    <property type="entry name" value="HTH_MERR_2"/>
    <property type="match status" value="1"/>
</dbReference>
<dbReference type="InterPro" id="IPR047057">
    <property type="entry name" value="MerR_fam"/>
</dbReference>
<dbReference type="Pfam" id="PF13411">
    <property type="entry name" value="MerR_1"/>
    <property type="match status" value="1"/>
</dbReference>
<sequence>MAAQGRAAVGHQADARPRQCGADDNHIDQDELFDCHVNSVVPRDMGRPVHNQCDHAHDQSPQDTIMTDAPHGESTSSERPQRSWSIGELARMFEVTPRTIRFYEQEGLLSPLRQGQKRIYREKDRVRLKLTLRGKRLGFSLAEIREVVMMYDAMPDGNARQLQRLLEIIVEKRAELERQVEDIRLMRLEMDDVERRAREALDQLHQQA</sequence>
<dbReference type="EMBL" id="FRCA01000019">
    <property type="protein sequence ID" value="SHM93484.1"/>
    <property type="molecule type" value="Genomic_DNA"/>
</dbReference>
<name>A0A1M7MR93_9GAMM</name>
<feature type="domain" description="HTH merR-type" evidence="4">
    <location>
        <begin position="83"/>
        <end position="150"/>
    </location>
</feature>
<dbReference type="AlphaFoldDB" id="A0A1M7MR93"/>
<evidence type="ECO:0000313" key="6">
    <source>
        <dbReference type="Proteomes" id="UP000184123"/>
    </source>
</evidence>
<dbReference type="SMART" id="SM00422">
    <property type="entry name" value="HTH_MERR"/>
    <property type="match status" value="1"/>
</dbReference>
<evidence type="ECO:0000313" key="5">
    <source>
        <dbReference type="EMBL" id="SHM93484.1"/>
    </source>
</evidence>
<dbReference type="STRING" id="44933.SAMN05660971_04309"/>
<organism evidence="5 6">
    <name type="scientific">Halomonas cupida</name>
    <dbReference type="NCBI Taxonomy" id="44933"/>
    <lineage>
        <taxon>Bacteria</taxon>
        <taxon>Pseudomonadati</taxon>
        <taxon>Pseudomonadota</taxon>
        <taxon>Gammaproteobacteria</taxon>
        <taxon>Oceanospirillales</taxon>
        <taxon>Halomonadaceae</taxon>
        <taxon>Halomonas</taxon>
    </lineage>
</organism>
<feature type="coiled-coil region" evidence="2">
    <location>
        <begin position="159"/>
        <end position="203"/>
    </location>
</feature>
<gene>
    <name evidence="5" type="ORF">SAMN05660971_04309</name>
</gene>
<evidence type="ECO:0000256" key="3">
    <source>
        <dbReference type="SAM" id="MobiDB-lite"/>
    </source>
</evidence>
<dbReference type="Gene3D" id="1.10.1660.10">
    <property type="match status" value="1"/>
</dbReference>
<dbReference type="GO" id="GO:0003677">
    <property type="term" value="F:DNA binding"/>
    <property type="evidence" value="ECO:0007669"/>
    <property type="project" value="UniProtKB-KW"/>
</dbReference>
<dbReference type="CDD" id="cd04776">
    <property type="entry name" value="HTH_GnyR"/>
    <property type="match status" value="1"/>
</dbReference>
<keyword evidence="1 5" id="KW-0238">DNA-binding</keyword>
<accession>A0A1M7MR93</accession>
<proteinExistence type="predicted"/>
<reference evidence="5 6" key="1">
    <citation type="submission" date="2016-11" db="EMBL/GenBank/DDBJ databases">
        <authorList>
            <person name="Jaros S."/>
            <person name="Januszkiewicz K."/>
            <person name="Wedrychowicz H."/>
        </authorList>
    </citation>
    <scope>NUCLEOTIDE SEQUENCE [LARGE SCALE GENOMIC DNA]</scope>
    <source>
        <strain evidence="5 6">DSM 4740</strain>
    </source>
</reference>